<dbReference type="PRINTS" id="PR00064">
    <property type="entry name" value="RIBOSOMALL35"/>
</dbReference>
<dbReference type="InterPro" id="IPR037229">
    <property type="entry name" value="Ribosomal_bL35_sf"/>
</dbReference>
<dbReference type="InterPro" id="IPR001706">
    <property type="entry name" value="Ribosomal_bL35"/>
</dbReference>
<dbReference type="EMBL" id="PEZV01000029">
    <property type="protein sequence ID" value="PIT97200.1"/>
    <property type="molecule type" value="Genomic_DNA"/>
</dbReference>
<comment type="caution">
    <text evidence="7">The sequence shown here is derived from an EMBL/GenBank/DDBJ whole genome shotgun (WGS) entry which is preliminary data.</text>
</comment>
<reference evidence="8" key="1">
    <citation type="submission" date="2017-09" db="EMBL/GenBank/DDBJ databases">
        <title>Depth-based differentiation of microbial function through sediment-hosted aquifers and enrichment of novel symbionts in the deep terrestrial subsurface.</title>
        <authorList>
            <person name="Probst A.J."/>
            <person name="Ladd B."/>
            <person name="Jarett J.K."/>
            <person name="Geller-Mcgrath D.E."/>
            <person name="Sieber C.M.K."/>
            <person name="Emerson J.B."/>
            <person name="Anantharaman K."/>
            <person name="Thomas B.C."/>
            <person name="Malmstrom R."/>
            <person name="Stieglmeier M."/>
            <person name="Klingl A."/>
            <person name="Woyke T."/>
            <person name="Ryan C.M."/>
            <person name="Banfield J.F."/>
        </authorList>
    </citation>
    <scope>NUCLEOTIDE SEQUENCE [LARGE SCALE GENOMIC DNA]</scope>
</reference>
<evidence type="ECO:0000256" key="3">
    <source>
        <dbReference type="ARBA" id="ARBA00023274"/>
    </source>
</evidence>
<feature type="compositionally biased region" description="Basic residues" evidence="6">
    <location>
        <begin position="1"/>
        <end position="16"/>
    </location>
</feature>
<evidence type="ECO:0000256" key="6">
    <source>
        <dbReference type="SAM" id="MobiDB-lite"/>
    </source>
</evidence>
<dbReference type="GO" id="GO:0005840">
    <property type="term" value="C:ribosome"/>
    <property type="evidence" value="ECO:0007669"/>
    <property type="project" value="UniProtKB-KW"/>
</dbReference>
<dbReference type="AlphaFoldDB" id="A0A2M6WWN0"/>
<dbReference type="InterPro" id="IPR021137">
    <property type="entry name" value="Ribosomal_bL35-like"/>
</dbReference>
<feature type="region of interest" description="Disordered" evidence="6">
    <location>
        <begin position="1"/>
        <end position="66"/>
    </location>
</feature>
<comment type="similarity">
    <text evidence="1 4 5">Belongs to the bacterial ribosomal protein bL35 family.</text>
</comment>
<evidence type="ECO:0000313" key="7">
    <source>
        <dbReference type="EMBL" id="PIT97200.1"/>
    </source>
</evidence>
<dbReference type="HAMAP" id="MF_00514">
    <property type="entry name" value="Ribosomal_bL35"/>
    <property type="match status" value="1"/>
</dbReference>
<proteinExistence type="inferred from homology"/>
<evidence type="ECO:0000256" key="5">
    <source>
        <dbReference type="RuleBase" id="RU000568"/>
    </source>
</evidence>
<accession>A0A2M6WWN0</accession>
<evidence type="ECO:0000313" key="8">
    <source>
        <dbReference type="Proteomes" id="UP000228596"/>
    </source>
</evidence>
<evidence type="ECO:0000256" key="2">
    <source>
        <dbReference type="ARBA" id="ARBA00022980"/>
    </source>
</evidence>
<sequence length="66" mass="7678">MPKIKTRKTVSKRIAKKTASGKLLRRKITSQHLVHRKSRRTRKQSGQKTNFSKSDEKKMGKLAPYI</sequence>
<dbReference type="Proteomes" id="UP000228596">
    <property type="component" value="Unassembled WGS sequence"/>
</dbReference>
<gene>
    <name evidence="4" type="primary">rpmI</name>
    <name evidence="7" type="ORF">COT77_02700</name>
</gene>
<dbReference type="Gene3D" id="4.10.410.60">
    <property type="match status" value="1"/>
</dbReference>
<organism evidence="7 8">
    <name type="scientific">Candidatus Berkelbacteria bacterium CG10_big_fil_rev_8_21_14_0_10_41_12</name>
    <dbReference type="NCBI Taxonomy" id="1974513"/>
    <lineage>
        <taxon>Bacteria</taxon>
        <taxon>Candidatus Berkelbacteria</taxon>
    </lineage>
</organism>
<name>A0A2M6WWN0_9BACT</name>
<protein>
    <recommendedName>
        <fullName evidence="4">Large ribosomal subunit protein bL35</fullName>
    </recommendedName>
</protein>
<evidence type="ECO:0000256" key="1">
    <source>
        <dbReference type="ARBA" id="ARBA00006598"/>
    </source>
</evidence>
<keyword evidence="2 4" id="KW-0689">Ribosomal protein</keyword>
<dbReference type="Pfam" id="PF01632">
    <property type="entry name" value="Ribosomal_L35p"/>
    <property type="match status" value="1"/>
</dbReference>
<feature type="compositionally biased region" description="Basic residues" evidence="6">
    <location>
        <begin position="23"/>
        <end position="45"/>
    </location>
</feature>
<dbReference type="GO" id="GO:0006412">
    <property type="term" value="P:translation"/>
    <property type="evidence" value="ECO:0007669"/>
    <property type="project" value="UniProtKB-UniRule"/>
</dbReference>
<dbReference type="GO" id="GO:0003735">
    <property type="term" value="F:structural constituent of ribosome"/>
    <property type="evidence" value="ECO:0007669"/>
    <property type="project" value="InterPro"/>
</dbReference>
<keyword evidence="3 4" id="KW-0687">Ribonucleoprotein</keyword>
<dbReference type="GO" id="GO:1990904">
    <property type="term" value="C:ribonucleoprotein complex"/>
    <property type="evidence" value="ECO:0007669"/>
    <property type="project" value="UniProtKB-KW"/>
</dbReference>
<evidence type="ECO:0000256" key="4">
    <source>
        <dbReference type="HAMAP-Rule" id="MF_00514"/>
    </source>
</evidence>
<dbReference type="SUPFAM" id="SSF143034">
    <property type="entry name" value="L35p-like"/>
    <property type="match status" value="1"/>
</dbReference>